<gene>
    <name evidence="2" type="ORF">BSL78_23351</name>
</gene>
<name>A0A2G8JVM5_STIJA</name>
<organism evidence="2 3">
    <name type="scientific">Stichopus japonicus</name>
    <name type="common">Sea cucumber</name>
    <dbReference type="NCBI Taxonomy" id="307972"/>
    <lineage>
        <taxon>Eukaryota</taxon>
        <taxon>Metazoa</taxon>
        <taxon>Echinodermata</taxon>
        <taxon>Eleutherozoa</taxon>
        <taxon>Echinozoa</taxon>
        <taxon>Holothuroidea</taxon>
        <taxon>Aspidochirotacea</taxon>
        <taxon>Aspidochirotida</taxon>
        <taxon>Stichopodidae</taxon>
        <taxon>Apostichopus</taxon>
    </lineage>
</organism>
<feature type="compositionally biased region" description="Basic residues" evidence="1">
    <location>
        <begin position="107"/>
        <end position="120"/>
    </location>
</feature>
<dbReference type="EMBL" id="MRZV01001198">
    <property type="protein sequence ID" value="PIK39816.1"/>
    <property type="molecule type" value="Genomic_DNA"/>
</dbReference>
<evidence type="ECO:0000313" key="2">
    <source>
        <dbReference type="EMBL" id="PIK39816.1"/>
    </source>
</evidence>
<evidence type="ECO:0000256" key="1">
    <source>
        <dbReference type="SAM" id="MobiDB-lite"/>
    </source>
</evidence>
<accession>A0A2G8JVM5</accession>
<sequence length="208" mass="22354">MGSGSPGPARPRVRRTRVRRDPGSGEIPEGVRKRGSTSDPRPARSREPELQSTAGAPEMGSGGPGSDETPEGAQNRSPTPNPEPVQSREPTRITTAGPPERGSRGRSPARRSPNRSRARSRGLVPTRVTSAGPAPSEVPTAKGDILIPSLRGGRTDGHRTQTSGPRSDRNPRPARPRHHDQSQTKEWNLICSSVRTFWFAERCSACPA</sequence>
<reference evidence="2 3" key="1">
    <citation type="journal article" date="2017" name="PLoS Biol.">
        <title>The sea cucumber genome provides insights into morphological evolution and visceral regeneration.</title>
        <authorList>
            <person name="Zhang X."/>
            <person name="Sun L."/>
            <person name="Yuan J."/>
            <person name="Sun Y."/>
            <person name="Gao Y."/>
            <person name="Zhang L."/>
            <person name="Li S."/>
            <person name="Dai H."/>
            <person name="Hamel J.F."/>
            <person name="Liu C."/>
            <person name="Yu Y."/>
            <person name="Liu S."/>
            <person name="Lin W."/>
            <person name="Guo K."/>
            <person name="Jin S."/>
            <person name="Xu P."/>
            <person name="Storey K.B."/>
            <person name="Huan P."/>
            <person name="Zhang T."/>
            <person name="Zhou Y."/>
            <person name="Zhang J."/>
            <person name="Lin C."/>
            <person name="Li X."/>
            <person name="Xing L."/>
            <person name="Huo D."/>
            <person name="Sun M."/>
            <person name="Wang L."/>
            <person name="Mercier A."/>
            <person name="Li F."/>
            <person name="Yang H."/>
            <person name="Xiang J."/>
        </authorList>
    </citation>
    <scope>NUCLEOTIDE SEQUENCE [LARGE SCALE GENOMIC DNA]</scope>
    <source>
        <strain evidence="2">Shaxun</strain>
        <tissue evidence="2">Muscle</tissue>
    </source>
</reference>
<protein>
    <submittedName>
        <fullName evidence="2">Uncharacterized protein</fullName>
    </submittedName>
</protein>
<comment type="caution">
    <text evidence="2">The sequence shown here is derived from an EMBL/GenBank/DDBJ whole genome shotgun (WGS) entry which is preliminary data.</text>
</comment>
<feature type="region of interest" description="Disordered" evidence="1">
    <location>
        <begin position="1"/>
        <end position="185"/>
    </location>
</feature>
<dbReference type="Proteomes" id="UP000230750">
    <property type="component" value="Unassembled WGS sequence"/>
</dbReference>
<dbReference type="AlphaFoldDB" id="A0A2G8JVM5"/>
<proteinExistence type="predicted"/>
<keyword evidence="3" id="KW-1185">Reference proteome</keyword>
<evidence type="ECO:0000313" key="3">
    <source>
        <dbReference type="Proteomes" id="UP000230750"/>
    </source>
</evidence>